<dbReference type="RefSeq" id="WP_129207209.1">
    <property type="nucleotide sequence ID" value="NZ_BMGU01000001.1"/>
</dbReference>
<evidence type="ECO:0000256" key="1">
    <source>
        <dbReference type="SAM" id="Phobius"/>
    </source>
</evidence>
<dbReference type="AlphaFoldDB" id="A0A4Q1SJH8"/>
<feature type="transmembrane region" description="Helical" evidence="1">
    <location>
        <begin position="54"/>
        <end position="73"/>
    </location>
</feature>
<dbReference type="EMBL" id="SDMK01000001">
    <property type="protein sequence ID" value="RXS97430.1"/>
    <property type="molecule type" value="Genomic_DNA"/>
</dbReference>
<dbReference type="OrthoDB" id="122073at2"/>
<reference evidence="2 3" key="1">
    <citation type="journal article" date="2016" name="Int. J. Syst. Evol. Microbiol.">
        <title>Acidipila dinghuensis sp. nov., an acidobacterium isolated from forest soil.</title>
        <authorList>
            <person name="Jiang Y.W."/>
            <person name="Wang J."/>
            <person name="Chen M.H."/>
            <person name="Lv Y.Y."/>
            <person name="Qiu L.H."/>
        </authorList>
    </citation>
    <scope>NUCLEOTIDE SEQUENCE [LARGE SCALE GENOMIC DNA]</scope>
    <source>
        <strain evidence="2 3">DHOF10</strain>
    </source>
</reference>
<evidence type="ECO:0000313" key="2">
    <source>
        <dbReference type="EMBL" id="RXS97430.1"/>
    </source>
</evidence>
<accession>A0A4Q1SJH8</accession>
<keyword evidence="1" id="KW-0472">Membrane</keyword>
<feature type="transmembrane region" description="Helical" evidence="1">
    <location>
        <begin position="26"/>
        <end position="47"/>
    </location>
</feature>
<keyword evidence="1" id="KW-0812">Transmembrane</keyword>
<dbReference type="Proteomes" id="UP000290253">
    <property type="component" value="Unassembled WGS sequence"/>
</dbReference>
<evidence type="ECO:0000313" key="3">
    <source>
        <dbReference type="Proteomes" id="UP000290253"/>
    </source>
</evidence>
<comment type="caution">
    <text evidence="2">The sequence shown here is derived from an EMBL/GenBank/DDBJ whole genome shotgun (WGS) entry which is preliminary data.</text>
</comment>
<name>A0A4Q1SJH8_9BACT</name>
<protein>
    <submittedName>
        <fullName evidence="2">Uncharacterized protein</fullName>
    </submittedName>
</protein>
<sequence>MGLLSSAIQILHPGGGDLVLYFPPEYLAAIPLALFGFPLALVMAMLIRSQGFKPVSFLLLLGFIPVGLFFYLVTGSSTLTFSQSSRNLEIKNRVFFVTSRNVYPLATVDHAEVQQDDGRSHILYIALTSGERIPTGSGWNPRKGHFQAADAINQYLSQVKGQAGAIHPMPAGVASPSADSEIEAAKKAAMAHAASTRAQIVQAVEQASKPAKQPQ</sequence>
<keyword evidence="1" id="KW-1133">Transmembrane helix</keyword>
<proteinExistence type="predicted"/>
<keyword evidence="3" id="KW-1185">Reference proteome</keyword>
<gene>
    <name evidence="2" type="ORF">ESZ00_05910</name>
</gene>
<organism evidence="2 3">
    <name type="scientific">Silvibacterium dinghuense</name>
    <dbReference type="NCBI Taxonomy" id="1560006"/>
    <lineage>
        <taxon>Bacteria</taxon>
        <taxon>Pseudomonadati</taxon>
        <taxon>Acidobacteriota</taxon>
        <taxon>Terriglobia</taxon>
        <taxon>Terriglobales</taxon>
        <taxon>Acidobacteriaceae</taxon>
        <taxon>Silvibacterium</taxon>
    </lineage>
</organism>